<gene>
    <name evidence="1" type="ORF">D5086_002746</name>
</gene>
<sequence length="117" mass="12897">MASETSGPQIVKSSSSRWWTEAKELRSGARLPELAPTAKARKQERWGSVLGGGWFVAWKQEEAKVVAVPIGFLNFSKYSPFAFWANAILHCPFARACPAQMGPVPTLCAATLDFYFT</sequence>
<proteinExistence type="predicted"/>
<organism evidence="1 2">
    <name type="scientific">Populus alba</name>
    <name type="common">White poplar</name>
    <dbReference type="NCBI Taxonomy" id="43335"/>
    <lineage>
        <taxon>Eukaryota</taxon>
        <taxon>Viridiplantae</taxon>
        <taxon>Streptophyta</taxon>
        <taxon>Embryophyta</taxon>
        <taxon>Tracheophyta</taxon>
        <taxon>Spermatophyta</taxon>
        <taxon>Magnoliopsida</taxon>
        <taxon>eudicotyledons</taxon>
        <taxon>Gunneridae</taxon>
        <taxon>Pentapetalae</taxon>
        <taxon>rosids</taxon>
        <taxon>fabids</taxon>
        <taxon>Malpighiales</taxon>
        <taxon>Salicaceae</taxon>
        <taxon>Saliceae</taxon>
        <taxon>Populus</taxon>
    </lineage>
</organism>
<evidence type="ECO:0000313" key="2">
    <source>
        <dbReference type="Proteomes" id="UP000309997"/>
    </source>
</evidence>
<dbReference type="Proteomes" id="UP000309997">
    <property type="component" value="Unassembled WGS sequence"/>
</dbReference>
<keyword evidence="2" id="KW-1185">Reference proteome</keyword>
<protein>
    <submittedName>
        <fullName evidence="1">Uncharacterized protein</fullName>
    </submittedName>
</protein>
<reference evidence="1 2" key="1">
    <citation type="journal article" date="2024" name="Plant Biotechnol. J.">
        <title>Genome and CRISPR/Cas9 system of a widespread forest tree (Populus alba) in the world.</title>
        <authorList>
            <person name="Liu Y.J."/>
            <person name="Jiang P.F."/>
            <person name="Han X.M."/>
            <person name="Li X.Y."/>
            <person name="Wang H.M."/>
            <person name="Wang Y.J."/>
            <person name="Wang X.X."/>
            <person name="Zeng Q.Y."/>
        </authorList>
    </citation>
    <scope>NUCLEOTIDE SEQUENCE [LARGE SCALE GENOMIC DNA]</scope>
    <source>
        <strain evidence="2">cv. PAL-ZL1</strain>
    </source>
</reference>
<evidence type="ECO:0000313" key="1">
    <source>
        <dbReference type="EMBL" id="KAL3611726.1"/>
    </source>
</evidence>
<name>A0ACC4D2H2_POPAL</name>
<dbReference type="EMBL" id="RCHU02000001">
    <property type="protein sequence ID" value="KAL3611726.1"/>
    <property type="molecule type" value="Genomic_DNA"/>
</dbReference>
<accession>A0ACC4D2H2</accession>
<comment type="caution">
    <text evidence="1">The sequence shown here is derived from an EMBL/GenBank/DDBJ whole genome shotgun (WGS) entry which is preliminary data.</text>
</comment>